<dbReference type="SUPFAM" id="SSF54637">
    <property type="entry name" value="Thioesterase/thiol ester dehydrase-isomerase"/>
    <property type="match status" value="2"/>
</dbReference>
<evidence type="ECO:0000256" key="2">
    <source>
        <dbReference type="ARBA" id="ARBA00022801"/>
    </source>
</evidence>
<gene>
    <name evidence="5" type="ORF">N5D41_11320</name>
</gene>
<evidence type="ECO:0000313" key="6">
    <source>
        <dbReference type="Proteomes" id="UP001161137"/>
    </source>
</evidence>
<dbReference type="AlphaFoldDB" id="A0AA42LHG1"/>
<dbReference type="CDD" id="cd03444">
    <property type="entry name" value="Thioesterase_II_repeat1"/>
    <property type="match status" value="1"/>
</dbReference>
<feature type="domain" description="Acyl-CoA thioesterase-like N-terminal HotDog" evidence="3">
    <location>
        <begin position="42"/>
        <end position="118"/>
    </location>
</feature>
<dbReference type="GO" id="GO:0047617">
    <property type="term" value="F:fatty acyl-CoA hydrolase activity"/>
    <property type="evidence" value="ECO:0007669"/>
    <property type="project" value="InterPro"/>
</dbReference>
<accession>A0AA42LHG1</accession>
<dbReference type="Pfam" id="PF20789">
    <property type="entry name" value="4HBT_3C"/>
    <property type="match status" value="1"/>
</dbReference>
<dbReference type="PANTHER" id="PTHR11066:SF34">
    <property type="entry name" value="ACYL-COENZYME A THIOESTERASE 8"/>
    <property type="match status" value="1"/>
</dbReference>
<dbReference type="InterPro" id="IPR049449">
    <property type="entry name" value="TesB_ACOT8-like_N"/>
</dbReference>
<dbReference type="GO" id="GO:0009062">
    <property type="term" value="P:fatty acid catabolic process"/>
    <property type="evidence" value="ECO:0007669"/>
    <property type="project" value="TreeGrafter"/>
</dbReference>
<dbReference type="Gene3D" id="2.40.160.210">
    <property type="entry name" value="Acyl-CoA thioesterase, double hotdog domain"/>
    <property type="match status" value="1"/>
</dbReference>
<dbReference type="InterPro" id="IPR029069">
    <property type="entry name" value="HotDog_dom_sf"/>
</dbReference>
<sequence length="287" mass="32057">MMVLHTESPLAWGQKQLAELFQLGRQSASVFTADIHDINLNGRVFGGQLLGQALMAARQCCPNKEPATLHCLFLQGARVDLPLQYVVTPLQDGKRFTSLHVAGRQGERKVLDAQVSFQASMAGFFHMEMADDLPGPDELLPMDELPGGAWGRFEKSCLELRIIEAEHYLRRSPPVPAVAYWVRLRHSLPDDPAIHASALAYLSDFWINSAAISYHVPLDDARERLFIASLNHSLWFHQACRADDWLLFVCESASMQGGRGLTQARVYDSSRRLVASTAQDCLVSERQ</sequence>
<evidence type="ECO:0000313" key="5">
    <source>
        <dbReference type="EMBL" id="MDH0702077.1"/>
    </source>
</evidence>
<name>A0AA42LHG1_9GAMM</name>
<organism evidence="5 6">
    <name type="scientific">Ectopseudomonas toyotomiensis</name>
    <dbReference type="NCBI Taxonomy" id="554344"/>
    <lineage>
        <taxon>Bacteria</taxon>
        <taxon>Pseudomonadati</taxon>
        <taxon>Pseudomonadota</taxon>
        <taxon>Gammaproteobacteria</taxon>
        <taxon>Pseudomonadales</taxon>
        <taxon>Pseudomonadaceae</taxon>
        <taxon>Ectopseudomonas</taxon>
    </lineage>
</organism>
<dbReference type="GO" id="GO:0006637">
    <property type="term" value="P:acyl-CoA metabolic process"/>
    <property type="evidence" value="ECO:0007669"/>
    <property type="project" value="InterPro"/>
</dbReference>
<dbReference type="Pfam" id="PF13622">
    <property type="entry name" value="4HBT_3"/>
    <property type="match status" value="1"/>
</dbReference>
<dbReference type="GeneID" id="83643960"/>
<dbReference type="RefSeq" id="WP_100548555.1">
    <property type="nucleotide sequence ID" value="NZ_JACFYY010000012.1"/>
</dbReference>
<feature type="domain" description="Acyl-CoA thioesterase-like C-terminal" evidence="4">
    <location>
        <begin position="136"/>
        <end position="283"/>
    </location>
</feature>
<evidence type="ECO:0000256" key="1">
    <source>
        <dbReference type="ARBA" id="ARBA00006538"/>
    </source>
</evidence>
<protein>
    <submittedName>
        <fullName evidence="5">Thioesterase family protein</fullName>
    </submittedName>
</protein>
<comment type="caution">
    <text evidence="5">The sequence shown here is derived from an EMBL/GenBank/DDBJ whole genome shotgun (WGS) entry which is preliminary data.</text>
</comment>
<reference evidence="5" key="1">
    <citation type="submission" date="2022-09" db="EMBL/GenBank/DDBJ databases">
        <title>Intensive care unit water sources are persistently colonized with multi-drug resistant bacteria and are the site of extensive horizontal gene transfer of antibiotic resistance genes.</title>
        <authorList>
            <person name="Diorio-Toth L."/>
        </authorList>
    </citation>
    <scope>NUCLEOTIDE SEQUENCE</scope>
    <source>
        <strain evidence="5">GD03863</strain>
    </source>
</reference>
<evidence type="ECO:0000259" key="3">
    <source>
        <dbReference type="Pfam" id="PF13622"/>
    </source>
</evidence>
<dbReference type="CDD" id="cd03445">
    <property type="entry name" value="Thioesterase_II_repeat2"/>
    <property type="match status" value="1"/>
</dbReference>
<proteinExistence type="inferred from homology"/>
<dbReference type="EMBL" id="JAOCDH010000011">
    <property type="protein sequence ID" value="MDH0702077.1"/>
    <property type="molecule type" value="Genomic_DNA"/>
</dbReference>
<comment type="similarity">
    <text evidence="1">Belongs to the C/M/P thioester hydrolase family.</text>
</comment>
<dbReference type="Proteomes" id="UP001161137">
    <property type="component" value="Unassembled WGS sequence"/>
</dbReference>
<dbReference type="InterPro" id="IPR042171">
    <property type="entry name" value="Acyl-CoA_hotdog"/>
</dbReference>
<dbReference type="InterPro" id="IPR049450">
    <property type="entry name" value="ACOT8-like_C"/>
</dbReference>
<dbReference type="InterPro" id="IPR003703">
    <property type="entry name" value="Acyl_CoA_thio"/>
</dbReference>
<dbReference type="PANTHER" id="PTHR11066">
    <property type="entry name" value="ACYL-COA THIOESTERASE"/>
    <property type="match status" value="1"/>
</dbReference>
<evidence type="ECO:0000259" key="4">
    <source>
        <dbReference type="Pfam" id="PF20789"/>
    </source>
</evidence>
<keyword evidence="2" id="KW-0378">Hydrolase</keyword>